<proteinExistence type="inferred from homology"/>
<dbReference type="SUPFAM" id="SSF54211">
    <property type="entry name" value="Ribosomal protein S5 domain 2-like"/>
    <property type="match status" value="1"/>
</dbReference>
<dbReference type="PANTHER" id="PTHR43527">
    <property type="entry name" value="4-DIPHOSPHOCYTIDYL-2-C-METHYL-D-ERYTHRITOL KINASE, CHLOROPLASTIC"/>
    <property type="match status" value="1"/>
</dbReference>
<dbReference type="GO" id="GO:0050515">
    <property type="term" value="F:4-(cytidine 5'-diphospho)-2-C-methyl-D-erythritol kinase activity"/>
    <property type="evidence" value="ECO:0007669"/>
    <property type="project" value="UniProtKB-EC"/>
</dbReference>
<comment type="caution">
    <text evidence="12">The sequence shown here is derived from an EMBL/GenBank/DDBJ whole genome shotgun (WGS) entry which is preliminary data.</text>
</comment>
<feature type="domain" description="GHMP kinase N-terminal" evidence="10">
    <location>
        <begin position="122"/>
        <end position="198"/>
    </location>
</feature>
<keyword evidence="9" id="KW-0732">Signal</keyword>
<evidence type="ECO:0000259" key="10">
    <source>
        <dbReference type="Pfam" id="PF00288"/>
    </source>
</evidence>
<feature type="chain" id="PRO_5040163943" description="4-(cytidine 5'-diphospho)-2-C-methyl-D-erythritol kinase" evidence="9">
    <location>
        <begin position="20"/>
        <end position="354"/>
    </location>
</feature>
<dbReference type="SUPFAM" id="SSF55060">
    <property type="entry name" value="GHMP Kinase, C-terminal domain"/>
    <property type="match status" value="1"/>
</dbReference>
<dbReference type="AlphaFoldDB" id="A0A9N8HQ83"/>
<dbReference type="InterPro" id="IPR004424">
    <property type="entry name" value="IspE"/>
</dbReference>
<evidence type="ECO:0000259" key="11">
    <source>
        <dbReference type="Pfam" id="PF08544"/>
    </source>
</evidence>
<organism evidence="12 13">
    <name type="scientific">Seminavis robusta</name>
    <dbReference type="NCBI Taxonomy" id="568900"/>
    <lineage>
        <taxon>Eukaryota</taxon>
        <taxon>Sar</taxon>
        <taxon>Stramenopiles</taxon>
        <taxon>Ochrophyta</taxon>
        <taxon>Bacillariophyta</taxon>
        <taxon>Bacillariophyceae</taxon>
        <taxon>Bacillariophycidae</taxon>
        <taxon>Naviculales</taxon>
        <taxon>Naviculaceae</taxon>
        <taxon>Seminavis</taxon>
    </lineage>
</organism>
<evidence type="ECO:0000256" key="4">
    <source>
        <dbReference type="ARBA" id="ARBA00022679"/>
    </source>
</evidence>
<dbReference type="Proteomes" id="UP001153069">
    <property type="component" value="Unassembled WGS sequence"/>
</dbReference>
<keyword evidence="4" id="KW-0808">Transferase</keyword>
<keyword evidence="13" id="KW-1185">Reference proteome</keyword>
<dbReference type="GO" id="GO:0009507">
    <property type="term" value="C:chloroplast"/>
    <property type="evidence" value="ECO:0007669"/>
    <property type="project" value="UniProtKB-SubCell"/>
</dbReference>
<dbReference type="OrthoDB" id="3191556at2759"/>
<evidence type="ECO:0000256" key="5">
    <source>
        <dbReference type="ARBA" id="ARBA00022741"/>
    </source>
</evidence>
<protein>
    <recommendedName>
        <fullName evidence="3">4-(cytidine 5'-diphospho)-2-C-methyl-D-erythritol kinase</fullName>
        <ecNumber evidence="3">2.7.1.148</ecNumber>
    </recommendedName>
    <alternativeName>
        <fullName evidence="8">4-(cytidine-5'-diphospho)-2-C-methyl-D-erythritol kinase</fullName>
    </alternativeName>
</protein>
<dbReference type="Pfam" id="PF00288">
    <property type="entry name" value="GHMP_kinases_N"/>
    <property type="match status" value="1"/>
</dbReference>
<dbReference type="GO" id="GO:0016114">
    <property type="term" value="P:terpenoid biosynthetic process"/>
    <property type="evidence" value="ECO:0007669"/>
    <property type="project" value="InterPro"/>
</dbReference>
<evidence type="ECO:0000256" key="2">
    <source>
        <dbReference type="ARBA" id="ARBA00009684"/>
    </source>
</evidence>
<dbReference type="EMBL" id="CAICTM010001259">
    <property type="protein sequence ID" value="CAB9522026.1"/>
    <property type="molecule type" value="Genomic_DNA"/>
</dbReference>
<accession>A0A9N8HQ83</accession>
<evidence type="ECO:0000313" key="12">
    <source>
        <dbReference type="EMBL" id="CAB9522026.1"/>
    </source>
</evidence>
<dbReference type="Pfam" id="PF08544">
    <property type="entry name" value="GHMP_kinases_C"/>
    <property type="match status" value="1"/>
</dbReference>
<dbReference type="PANTHER" id="PTHR43527:SF2">
    <property type="entry name" value="4-DIPHOSPHOCYTIDYL-2-C-METHYL-D-ERYTHRITOL KINASE, CHLOROPLASTIC"/>
    <property type="match status" value="1"/>
</dbReference>
<comment type="subcellular location">
    <subcellularLocation>
        <location evidence="1">Plastid</location>
        <location evidence="1">Chloroplast</location>
    </subcellularLocation>
</comment>
<feature type="domain" description="GHMP kinase C-terminal" evidence="11">
    <location>
        <begin position="275"/>
        <end position="326"/>
    </location>
</feature>
<dbReference type="GO" id="GO:0005524">
    <property type="term" value="F:ATP binding"/>
    <property type="evidence" value="ECO:0007669"/>
    <property type="project" value="UniProtKB-KW"/>
</dbReference>
<name>A0A9N8HQ83_9STRA</name>
<comment type="similarity">
    <text evidence="2">Belongs to the GHMP kinase family. IspE subfamily.</text>
</comment>
<dbReference type="InterPro" id="IPR020568">
    <property type="entry name" value="Ribosomal_Su5_D2-typ_SF"/>
</dbReference>
<evidence type="ECO:0000256" key="7">
    <source>
        <dbReference type="ARBA" id="ARBA00022840"/>
    </source>
</evidence>
<evidence type="ECO:0000313" key="13">
    <source>
        <dbReference type="Proteomes" id="UP001153069"/>
    </source>
</evidence>
<evidence type="ECO:0000256" key="1">
    <source>
        <dbReference type="ARBA" id="ARBA00004229"/>
    </source>
</evidence>
<keyword evidence="6 12" id="KW-0418">Kinase</keyword>
<dbReference type="InterPro" id="IPR013750">
    <property type="entry name" value="GHMP_kinase_C_dom"/>
</dbReference>
<dbReference type="InterPro" id="IPR006204">
    <property type="entry name" value="GHMP_kinase_N_dom"/>
</dbReference>
<reference evidence="12" key="1">
    <citation type="submission" date="2020-06" db="EMBL/GenBank/DDBJ databases">
        <authorList>
            <consortium name="Plant Systems Biology data submission"/>
        </authorList>
    </citation>
    <scope>NUCLEOTIDE SEQUENCE</scope>
    <source>
        <strain evidence="12">D6</strain>
    </source>
</reference>
<dbReference type="NCBIfam" id="TIGR00154">
    <property type="entry name" value="ispE"/>
    <property type="match status" value="1"/>
</dbReference>
<evidence type="ECO:0000256" key="3">
    <source>
        <dbReference type="ARBA" id="ARBA00012052"/>
    </source>
</evidence>
<feature type="signal peptide" evidence="9">
    <location>
        <begin position="1"/>
        <end position="19"/>
    </location>
</feature>
<evidence type="ECO:0000256" key="8">
    <source>
        <dbReference type="ARBA" id="ARBA00032554"/>
    </source>
</evidence>
<keyword evidence="5" id="KW-0547">Nucleotide-binding</keyword>
<keyword evidence="7" id="KW-0067">ATP-binding</keyword>
<dbReference type="EC" id="2.7.1.148" evidence="3"/>
<dbReference type="Gene3D" id="3.30.230.10">
    <property type="match status" value="1"/>
</dbReference>
<dbReference type="InterPro" id="IPR014721">
    <property type="entry name" value="Ribsml_uS5_D2-typ_fold_subgr"/>
</dbReference>
<sequence length="354" mass="38426">MSKASFLVFSCLWAALALSFGVHGFTSTPIARQKLSFRASVADNAETSKAADATTDSLSLFSPCKINLFLRIIRKREDGFHDLASLFQAVGFGDTLELTNLDEGEADEFSCNMEGVPVDSTNLVLRALQLMREKTGVQQYFQANLIKQVPAQAGLGGGSANAATAMWGANQLMGNPATLEQMVEWSGDLGSDITFFLSRGTAYCTGRGEIMDSIDPPLTPGTKLCIVKPNVGLSTPAVFKALEYDKLSTLDAKETLLPAFLKGVDTVPDEYFINDLEPPAFSCVPELAALKDELCQVEGFQHIMMSGSGTSIFCLGSPADEAAFLAKFDERDDVQVFFTEFIDRPEGVWFERPN</sequence>
<evidence type="ECO:0000256" key="6">
    <source>
        <dbReference type="ARBA" id="ARBA00022777"/>
    </source>
</evidence>
<evidence type="ECO:0000256" key="9">
    <source>
        <dbReference type="SAM" id="SignalP"/>
    </source>
</evidence>
<dbReference type="HAMAP" id="MF_00061">
    <property type="entry name" value="IspE"/>
    <property type="match status" value="1"/>
</dbReference>
<dbReference type="InterPro" id="IPR036554">
    <property type="entry name" value="GHMP_kinase_C_sf"/>
</dbReference>
<dbReference type="Gene3D" id="3.30.70.890">
    <property type="entry name" value="GHMP kinase, C-terminal domain"/>
    <property type="match status" value="1"/>
</dbReference>
<gene>
    <name evidence="12" type="ORF">SEMRO_1261_G257020.1</name>
</gene>